<dbReference type="InterPro" id="IPR038858">
    <property type="entry name" value="ScgII"/>
</dbReference>
<dbReference type="InterPro" id="IPR001990">
    <property type="entry name" value="Granin"/>
</dbReference>
<feature type="region of interest" description="Disordered" evidence="6">
    <location>
        <begin position="374"/>
        <end position="393"/>
    </location>
</feature>
<feature type="region of interest" description="Disordered" evidence="6">
    <location>
        <begin position="491"/>
        <end position="540"/>
    </location>
</feature>
<evidence type="ECO:0008006" key="9">
    <source>
        <dbReference type="Google" id="ProtNLM"/>
    </source>
</evidence>
<gene>
    <name evidence="7" type="ORF">CRENBAI_021493</name>
</gene>
<dbReference type="GO" id="GO:0030141">
    <property type="term" value="C:secretory granule"/>
    <property type="evidence" value="ECO:0007669"/>
    <property type="project" value="InterPro"/>
</dbReference>
<evidence type="ECO:0000313" key="8">
    <source>
        <dbReference type="Proteomes" id="UP001311232"/>
    </source>
</evidence>
<dbReference type="PANTHER" id="PTHR15119">
    <property type="entry name" value="SECRETOGRANIN II"/>
    <property type="match status" value="1"/>
</dbReference>
<evidence type="ECO:0000256" key="3">
    <source>
        <dbReference type="ARBA" id="ARBA00022525"/>
    </source>
</evidence>
<proteinExistence type="inferred from homology"/>
<feature type="region of interest" description="Disordered" evidence="6">
    <location>
        <begin position="564"/>
        <end position="629"/>
    </location>
</feature>
<keyword evidence="3" id="KW-0964">Secreted</keyword>
<feature type="compositionally biased region" description="Basic and acidic residues" evidence="6">
    <location>
        <begin position="218"/>
        <end position="237"/>
    </location>
</feature>
<dbReference type="Proteomes" id="UP001311232">
    <property type="component" value="Unassembled WGS sequence"/>
</dbReference>
<dbReference type="EMBL" id="JAHHUM010002652">
    <property type="protein sequence ID" value="KAK5601729.1"/>
    <property type="molecule type" value="Genomic_DNA"/>
</dbReference>
<feature type="compositionally biased region" description="Basic and acidic residues" evidence="6">
    <location>
        <begin position="441"/>
        <end position="450"/>
    </location>
</feature>
<dbReference type="PANTHER" id="PTHR15119:SF1">
    <property type="entry name" value="SECRETOGRANIN-2-RELATED"/>
    <property type="match status" value="1"/>
</dbReference>
<dbReference type="GO" id="GO:0005576">
    <property type="term" value="C:extracellular region"/>
    <property type="evidence" value="ECO:0007669"/>
    <property type="project" value="UniProtKB-SubCell"/>
</dbReference>
<organism evidence="7 8">
    <name type="scientific">Crenichthys baileyi</name>
    <name type="common">White River springfish</name>
    <dbReference type="NCBI Taxonomy" id="28760"/>
    <lineage>
        <taxon>Eukaryota</taxon>
        <taxon>Metazoa</taxon>
        <taxon>Chordata</taxon>
        <taxon>Craniata</taxon>
        <taxon>Vertebrata</taxon>
        <taxon>Euteleostomi</taxon>
        <taxon>Actinopterygii</taxon>
        <taxon>Neopterygii</taxon>
        <taxon>Teleostei</taxon>
        <taxon>Neoteleostei</taxon>
        <taxon>Acanthomorphata</taxon>
        <taxon>Ovalentaria</taxon>
        <taxon>Atherinomorphae</taxon>
        <taxon>Cyprinodontiformes</taxon>
        <taxon>Goodeidae</taxon>
        <taxon>Crenichthys</taxon>
    </lineage>
</organism>
<keyword evidence="5" id="KW-0732">Signal</keyword>
<feature type="region of interest" description="Disordered" evidence="6">
    <location>
        <begin position="438"/>
        <end position="471"/>
    </location>
</feature>
<comment type="similarity">
    <text evidence="2">Belongs to the chromogranin/secretogranin protein family.</text>
</comment>
<evidence type="ECO:0000256" key="6">
    <source>
        <dbReference type="SAM" id="MobiDB-lite"/>
    </source>
</evidence>
<sequence length="650" mass="74155">MRFVRELNTADAAAAAGKRRLHPNVTMPSLPHTSPTGRLFPVYLASPFLISLFLTFTGADGASIRDHRLRGSESDSQDGDFLRAPDTDMLKALEYIESLHQRAPLATEHDVSHMDDAEKLRAMLRLASNPTQSQNEQEEQADQEREDKSDELLQAVLNTLQQTEKTAKPALLQPGPKGMSMSYPRMPQTQKGMTPHKKLPLLFEDEEGGEGGEEDDGEGARRESPFKRTKENVEEKYTPQNLATLQSVFDELDKLTGAKMLHKRQDEDDDMGEDETEEDEDIFSVRNAAYDDVDGDLTNWGPSDEQDEEEEEEERDSNHEADRGLDYTDDNDEETEEDDEDEVDDSFPVKRSSDADDVANLVDYYLLKVLEKTEEEEQKRELVEEEERTERRVPQNEYRVNFDPRVIYQLLAFSQKYQIPPEDLMDLLKSRDQMNQGKLRKNNELSRAESRFSQISSKKATPAAKFYNRRPPYVRKTPEELRTEEILKILGMGGEEDPTPDRKPRQHKNSLSQPHTQPTGRLRESAPTQRHLSNTFRDDYDDTVDEDELAAYLAAQMLARYPKPAFSNNKATQKREEVGQSTTGSLEKAIEEYFDLIDTEKSPKEKRQSEDGETGGETQTQSLENEAVMKVLSYLNPETEESDAKIAKGI</sequence>
<feature type="region of interest" description="Disordered" evidence="6">
    <location>
        <begin position="127"/>
        <end position="148"/>
    </location>
</feature>
<evidence type="ECO:0000256" key="1">
    <source>
        <dbReference type="ARBA" id="ARBA00004613"/>
    </source>
</evidence>
<evidence type="ECO:0000256" key="5">
    <source>
        <dbReference type="ARBA" id="ARBA00022729"/>
    </source>
</evidence>
<evidence type="ECO:0000256" key="4">
    <source>
        <dbReference type="ARBA" id="ARBA00022685"/>
    </source>
</evidence>
<dbReference type="Pfam" id="PF01271">
    <property type="entry name" value="Granin"/>
    <property type="match status" value="1"/>
</dbReference>
<feature type="region of interest" description="Disordered" evidence="6">
    <location>
        <begin position="201"/>
        <end position="241"/>
    </location>
</feature>
<keyword evidence="4" id="KW-0165">Cleavage on pair of basic residues</keyword>
<comment type="subcellular location">
    <subcellularLocation>
        <location evidence="1">Secreted</location>
    </subcellularLocation>
</comment>
<evidence type="ECO:0000256" key="2">
    <source>
        <dbReference type="ARBA" id="ARBA00005723"/>
    </source>
</evidence>
<feature type="compositionally biased region" description="Acidic residues" evidence="6">
    <location>
        <begin position="203"/>
        <end position="217"/>
    </location>
</feature>
<reference evidence="7 8" key="1">
    <citation type="submission" date="2021-06" db="EMBL/GenBank/DDBJ databases">
        <authorList>
            <person name="Palmer J.M."/>
        </authorList>
    </citation>
    <scope>NUCLEOTIDE SEQUENCE [LARGE SCALE GENOMIC DNA]</scope>
    <source>
        <strain evidence="7 8">MEX-2019</strain>
        <tissue evidence="7">Muscle</tissue>
    </source>
</reference>
<protein>
    <recommendedName>
        <fullName evidence="9">Secretogranin II</fullName>
    </recommendedName>
</protein>
<feature type="compositionally biased region" description="Polar residues" evidence="6">
    <location>
        <begin position="509"/>
        <end position="519"/>
    </location>
</feature>
<dbReference type="AlphaFoldDB" id="A0AAV9QYZ8"/>
<feature type="region of interest" description="Disordered" evidence="6">
    <location>
        <begin position="260"/>
        <end position="355"/>
    </location>
</feature>
<feature type="compositionally biased region" description="Basic and acidic residues" evidence="6">
    <location>
        <begin position="598"/>
        <end position="610"/>
    </location>
</feature>
<feature type="compositionally biased region" description="Basic and acidic residues" evidence="6">
    <location>
        <begin position="316"/>
        <end position="326"/>
    </location>
</feature>
<feature type="compositionally biased region" description="Acidic residues" evidence="6">
    <location>
        <begin position="304"/>
        <end position="315"/>
    </location>
</feature>
<feature type="compositionally biased region" description="Acidic residues" evidence="6">
    <location>
        <begin position="267"/>
        <end position="282"/>
    </location>
</feature>
<evidence type="ECO:0000313" key="7">
    <source>
        <dbReference type="EMBL" id="KAK5601729.1"/>
    </source>
</evidence>
<accession>A0AAV9QYZ8</accession>
<feature type="compositionally biased region" description="Polar residues" evidence="6">
    <location>
        <begin position="526"/>
        <end position="535"/>
    </location>
</feature>
<feature type="compositionally biased region" description="Acidic residues" evidence="6">
    <location>
        <begin position="327"/>
        <end position="345"/>
    </location>
</feature>
<keyword evidence="8" id="KW-1185">Reference proteome</keyword>
<name>A0AAV9QYZ8_9TELE</name>
<comment type="caution">
    <text evidence="7">The sequence shown here is derived from an EMBL/GenBank/DDBJ whole genome shotgun (WGS) entry which is preliminary data.</text>
</comment>